<sequence>MHESEKARPPSPSLSRRRLLRLAVGAAPGLLLSSATGAAEIGAQALHIGFVGPFSGPARDTGLEIRQGILMALKDARDEGEIPARVEGVRRDIQPLWVDSASDPERAVIAVRRALTRDHAAMFVGGWHSDVALALMDAEAPYGVMHLGHAGEALSIAERINSDYQKYRGWFKGWPTPALLGARYGEPLRYLRRQGLWRPRNDRVAIMAENTAYGQGWGEALFDSLQSSGFSVAQPQLTGPGQMEFGELMQSYRRDKISLVLMSTTDGQAATAFVRQFREHQVPALLVGHGLRWSRDWYATTGEASNYVIAMDSAMPMALWQQWWVRRYRYLFGDMPSIAAAGIHYDYTRMAIRILNATASLDLDDLIRTVYRLPYRGVWNRYQFASEPMENTVSANEVQAGSFMEGFFFPLAQLMDGEARIIWPPRYADQRFIAPPWL</sequence>
<evidence type="ECO:0000256" key="1">
    <source>
        <dbReference type="ARBA" id="ARBA00010062"/>
    </source>
</evidence>
<dbReference type="AlphaFoldDB" id="A0A917Z6K0"/>
<dbReference type="InterPro" id="IPR028081">
    <property type="entry name" value="Leu-bd"/>
</dbReference>
<feature type="chain" id="PRO_5037057445" evidence="3">
    <location>
        <begin position="39"/>
        <end position="438"/>
    </location>
</feature>
<dbReference type="PANTHER" id="PTHR30483">
    <property type="entry name" value="LEUCINE-SPECIFIC-BINDING PROTEIN"/>
    <property type="match status" value="1"/>
</dbReference>
<evidence type="ECO:0000256" key="2">
    <source>
        <dbReference type="ARBA" id="ARBA00022729"/>
    </source>
</evidence>
<evidence type="ECO:0000256" key="3">
    <source>
        <dbReference type="SAM" id="SignalP"/>
    </source>
</evidence>
<dbReference type="InterPro" id="IPR028082">
    <property type="entry name" value="Peripla_BP_I"/>
</dbReference>
<evidence type="ECO:0000259" key="4">
    <source>
        <dbReference type="Pfam" id="PF13458"/>
    </source>
</evidence>
<dbReference type="Gene3D" id="3.40.50.2300">
    <property type="match status" value="2"/>
</dbReference>
<protein>
    <submittedName>
        <fullName evidence="5">Branched chain amino acid ABC transporter substrate-binding protein</fullName>
    </submittedName>
</protein>
<reference evidence="5 6" key="1">
    <citation type="journal article" date="2014" name="Int. J. Syst. Evol. Microbiol.">
        <title>Complete genome sequence of Corynebacterium casei LMG S-19264T (=DSM 44701T), isolated from a smear-ripened cheese.</title>
        <authorList>
            <consortium name="US DOE Joint Genome Institute (JGI-PGF)"/>
            <person name="Walter F."/>
            <person name="Albersmeier A."/>
            <person name="Kalinowski J."/>
            <person name="Ruckert C."/>
        </authorList>
    </citation>
    <scope>NUCLEOTIDE SEQUENCE [LARGE SCALE GENOMIC DNA]</scope>
    <source>
        <strain evidence="5 6">CGMCC 1.7286</strain>
    </source>
</reference>
<feature type="signal peptide" evidence="3">
    <location>
        <begin position="1"/>
        <end position="38"/>
    </location>
</feature>
<comment type="caution">
    <text evidence="5">The sequence shown here is derived from an EMBL/GenBank/DDBJ whole genome shotgun (WGS) entry which is preliminary data.</text>
</comment>
<feature type="domain" description="Leucine-binding protein" evidence="4">
    <location>
        <begin position="47"/>
        <end position="386"/>
    </location>
</feature>
<dbReference type="EMBL" id="BMLT01000001">
    <property type="protein sequence ID" value="GGO76682.1"/>
    <property type="molecule type" value="Genomic_DNA"/>
</dbReference>
<dbReference type="InterPro" id="IPR051010">
    <property type="entry name" value="BCAA_transport"/>
</dbReference>
<dbReference type="PANTHER" id="PTHR30483:SF6">
    <property type="entry name" value="PERIPLASMIC BINDING PROTEIN OF ABC TRANSPORTER FOR NATURAL AMINO ACIDS"/>
    <property type="match status" value="1"/>
</dbReference>
<keyword evidence="6" id="KW-1185">Reference proteome</keyword>
<name>A0A917Z6K0_9GAMM</name>
<dbReference type="SUPFAM" id="SSF53822">
    <property type="entry name" value="Periplasmic binding protein-like I"/>
    <property type="match status" value="1"/>
</dbReference>
<keyword evidence="2 3" id="KW-0732">Signal</keyword>
<accession>A0A917Z6K0</accession>
<gene>
    <name evidence="5" type="ORF">GCM10011348_04470</name>
</gene>
<evidence type="ECO:0000313" key="6">
    <source>
        <dbReference type="Proteomes" id="UP000599578"/>
    </source>
</evidence>
<dbReference type="Proteomes" id="UP000599578">
    <property type="component" value="Unassembled WGS sequence"/>
</dbReference>
<comment type="similarity">
    <text evidence="1">Belongs to the leucine-binding protein family.</text>
</comment>
<dbReference type="Pfam" id="PF13458">
    <property type="entry name" value="Peripla_BP_6"/>
    <property type="match status" value="1"/>
</dbReference>
<organism evidence="5 6">
    <name type="scientific">Marinobacterium nitratireducens</name>
    <dbReference type="NCBI Taxonomy" id="518897"/>
    <lineage>
        <taxon>Bacteria</taxon>
        <taxon>Pseudomonadati</taxon>
        <taxon>Pseudomonadota</taxon>
        <taxon>Gammaproteobacteria</taxon>
        <taxon>Oceanospirillales</taxon>
        <taxon>Oceanospirillaceae</taxon>
        <taxon>Marinobacterium</taxon>
    </lineage>
</organism>
<evidence type="ECO:0000313" key="5">
    <source>
        <dbReference type="EMBL" id="GGO76682.1"/>
    </source>
</evidence>
<proteinExistence type="inferred from homology"/>
<dbReference type="PROSITE" id="PS51318">
    <property type="entry name" value="TAT"/>
    <property type="match status" value="1"/>
</dbReference>
<dbReference type="RefSeq" id="WP_188857817.1">
    <property type="nucleotide sequence ID" value="NZ_BMLT01000001.1"/>
</dbReference>
<dbReference type="InterPro" id="IPR006311">
    <property type="entry name" value="TAT_signal"/>
</dbReference>